<evidence type="ECO:0000256" key="1">
    <source>
        <dbReference type="SAM" id="MobiDB-lite"/>
    </source>
</evidence>
<feature type="compositionally biased region" description="Basic and acidic residues" evidence="1">
    <location>
        <begin position="32"/>
        <end position="42"/>
    </location>
</feature>
<feature type="compositionally biased region" description="Acidic residues" evidence="1">
    <location>
        <begin position="47"/>
        <end position="62"/>
    </location>
</feature>
<dbReference type="EMBL" id="JAVFWL010000004">
    <property type="protein sequence ID" value="KAK6746905.1"/>
    <property type="molecule type" value="Genomic_DNA"/>
</dbReference>
<organism evidence="2 3">
    <name type="scientific">Necator americanus</name>
    <name type="common">Human hookworm</name>
    <dbReference type="NCBI Taxonomy" id="51031"/>
    <lineage>
        <taxon>Eukaryota</taxon>
        <taxon>Metazoa</taxon>
        <taxon>Ecdysozoa</taxon>
        <taxon>Nematoda</taxon>
        <taxon>Chromadorea</taxon>
        <taxon>Rhabditida</taxon>
        <taxon>Rhabditina</taxon>
        <taxon>Rhabditomorpha</taxon>
        <taxon>Strongyloidea</taxon>
        <taxon>Ancylostomatidae</taxon>
        <taxon>Bunostominae</taxon>
        <taxon>Necator</taxon>
    </lineage>
</organism>
<comment type="caution">
    <text evidence="2">The sequence shown here is derived from an EMBL/GenBank/DDBJ whole genome shotgun (WGS) entry which is preliminary data.</text>
</comment>
<protein>
    <submittedName>
        <fullName evidence="2">Uncharacterized protein</fullName>
    </submittedName>
</protein>
<keyword evidence="3" id="KW-1185">Reference proteome</keyword>
<gene>
    <name evidence="2" type="primary">Necator_chrIV.g13550</name>
    <name evidence="2" type="ORF">RB195_000259</name>
</gene>
<dbReference type="Proteomes" id="UP001303046">
    <property type="component" value="Unassembled WGS sequence"/>
</dbReference>
<reference evidence="2 3" key="1">
    <citation type="submission" date="2023-08" db="EMBL/GenBank/DDBJ databases">
        <title>A Necator americanus chromosomal reference genome.</title>
        <authorList>
            <person name="Ilik V."/>
            <person name="Petrzelkova K.J."/>
            <person name="Pardy F."/>
            <person name="Fuh T."/>
            <person name="Niatou-Singa F.S."/>
            <person name="Gouil Q."/>
            <person name="Baker L."/>
            <person name="Ritchie M.E."/>
            <person name="Jex A.R."/>
            <person name="Gazzola D."/>
            <person name="Li H."/>
            <person name="Toshio Fujiwara R."/>
            <person name="Zhan B."/>
            <person name="Aroian R.V."/>
            <person name="Pafco B."/>
            <person name="Schwarz E.M."/>
        </authorList>
    </citation>
    <scope>NUCLEOTIDE SEQUENCE [LARGE SCALE GENOMIC DNA]</scope>
    <source>
        <strain evidence="2 3">Aroian</strain>
        <tissue evidence="2">Whole animal</tissue>
    </source>
</reference>
<proteinExistence type="predicted"/>
<feature type="region of interest" description="Disordered" evidence="1">
    <location>
        <begin position="31"/>
        <end position="73"/>
    </location>
</feature>
<sequence length="73" mass="8444">MGSVAPALSFQRWVRLVFFQAPLDLQRSLRRQASEHGCDTYRSEGSSGEEEEVEEEDEDEAKEEIQENTEPQR</sequence>
<evidence type="ECO:0000313" key="3">
    <source>
        <dbReference type="Proteomes" id="UP001303046"/>
    </source>
</evidence>
<evidence type="ECO:0000313" key="2">
    <source>
        <dbReference type="EMBL" id="KAK6746905.1"/>
    </source>
</evidence>
<name>A0ABR1D9L4_NECAM</name>
<accession>A0ABR1D9L4</accession>